<reference evidence="1 2" key="1">
    <citation type="journal article" date="2013" name="Nature">
        <title>Abundant SAR11 viruses in the ocean.</title>
        <authorList>
            <person name="Zhao Y."/>
            <person name="Temperton B."/>
            <person name="Thrash J.C."/>
            <person name="Schwalbach M.S."/>
            <person name="Vergin K.L."/>
            <person name="Landry Z.C."/>
            <person name="Ellisman M."/>
            <person name="Deerinck T."/>
            <person name="Sullivan M.B."/>
            <person name="Giovannoni S.J."/>
        </authorList>
    </citation>
    <scope>NUCLEOTIDE SEQUENCE [LARGE SCALE GENOMIC DNA]</scope>
</reference>
<dbReference type="KEGG" id="vg:14697585"/>
<name>M1I8C4_9CAUD</name>
<protein>
    <submittedName>
        <fullName evidence="1">Uncharacterized protein</fullName>
    </submittedName>
</protein>
<dbReference type="RefSeq" id="YP_007517862.1">
    <property type="nucleotide sequence ID" value="NC_020483.1"/>
</dbReference>
<evidence type="ECO:0000313" key="2">
    <source>
        <dbReference type="Proteomes" id="UP000011295"/>
    </source>
</evidence>
<dbReference type="OrthoDB" id="38493at10239"/>
<organism evidence="1 2">
    <name type="scientific">Pelagibacter phage HTVC019P</name>
    <dbReference type="NCBI Taxonomy" id="1283079"/>
    <lineage>
        <taxon>Viruses</taxon>
        <taxon>Duplodnaviria</taxon>
        <taxon>Heunggongvirae</taxon>
        <taxon>Uroviricota</taxon>
        <taxon>Caudoviricetes</taxon>
        <taxon>Autographivirales</taxon>
        <taxon>Pelagivirus</taxon>
        <taxon>Pelagivirus HTVC019P</taxon>
    </lineage>
</organism>
<proteinExistence type="predicted"/>
<dbReference type="GeneID" id="14697585"/>
<dbReference type="EMBL" id="KC465901">
    <property type="protein sequence ID" value="AGE60632.1"/>
    <property type="molecule type" value="Genomic_DNA"/>
</dbReference>
<dbReference type="Proteomes" id="UP000011295">
    <property type="component" value="Segment"/>
</dbReference>
<evidence type="ECO:0000313" key="1">
    <source>
        <dbReference type="EMBL" id="AGE60632.1"/>
    </source>
</evidence>
<sequence>MTEIVIALLMIVNGEIKEHRIQDSMSNCLKGKRIAMREAKSHIEYQCIKSKAETEIYVGKKSIKKLILE</sequence>
<accession>M1I8C4</accession>
<keyword evidence="2" id="KW-1185">Reference proteome</keyword>